<keyword evidence="1" id="KW-0732">Signal</keyword>
<dbReference type="SUPFAM" id="SSF56112">
    <property type="entry name" value="Protein kinase-like (PK-like)"/>
    <property type="match status" value="1"/>
</dbReference>
<accession>A0A5J5C153</accession>
<dbReference type="EMBL" id="CM018031">
    <property type="protein sequence ID" value="KAA8548636.1"/>
    <property type="molecule type" value="Genomic_DNA"/>
</dbReference>
<dbReference type="OrthoDB" id="5857966at2759"/>
<dbReference type="InterPro" id="IPR051343">
    <property type="entry name" value="G-type_lectin_kinases/EP1-like"/>
</dbReference>
<sequence>MGSVRPWVEDLPAKVYSGVLNLGDIQIEIAVKKLENIVEQGEKGFMTELRIIGRTHHKNLVRLLGFCVENDHRLLVYELMKNGTLSKFLFEEGERPSWSQRSEMALGIARDFGFSKLMNKDQTRTKTGARGTMGYMAPEWLRNGLITAKVDIYSFGVMLLEICCARRHIELSRVEEESEEDDLDSNRLGFKLCEIWEARDPGEA</sequence>
<feature type="domain" description="Protein kinase" evidence="2">
    <location>
        <begin position="1"/>
        <end position="204"/>
    </location>
</feature>
<dbReference type="PANTHER" id="PTHR47976">
    <property type="entry name" value="G-TYPE LECTIN S-RECEPTOR-LIKE SERINE/THREONINE-PROTEIN KINASE SD2-5"/>
    <property type="match status" value="1"/>
</dbReference>
<dbReference type="InterPro" id="IPR001245">
    <property type="entry name" value="Ser-Thr/Tyr_kinase_cat_dom"/>
</dbReference>
<dbReference type="PROSITE" id="PS50011">
    <property type="entry name" value="PROTEIN_KINASE_DOM"/>
    <property type="match status" value="1"/>
</dbReference>
<evidence type="ECO:0000256" key="1">
    <source>
        <dbReference type="ARBA" id="ARBA00022729"/>
    </source>
</evidence>
<keyword evidence="4" id="KW-1185">Reference proteome</keyword>
<evidence type="ECO:0000313" key="4">
    <source>
        <dbReference type="Proteomes" id="UP000325577"/>
    </source>
</evidence>
<dbReference type="AlphaFoldDB" id="A0A5J5C153"/>
<dbReference type="PANTHER" id="PTHR47976:SF106">
    <property type="entry name" value="RECEPTOR-LIKE SERINE_THREONINE-PROTEIN KINASE"/>
    <property type="match status" value="1"/>
</dbReference>
<dbReference type="GO" id="GO:0004672">
    <property type="term" value="F:protein kinase activity"/>
    <property type="evidence" value="ECO:0007669"/>
    <property type="project" value="InterPro"/>
</dbReference>
<evidence type="ECO:0000259" key="2">
    <source>
        <dbReference type="PROSITE" id="PS50011"/>
    </source>
</evidence>
<gene>
    <name evidence="3" type="ORF">F0562_000320</name>
</gene>
<dbReference type="GO" id="GO:0005524">
    <property type="term" value="F:ATP binding"/>
    <property type="evidence" value="ECO:0007669"/>
    <property type="project" value="InterPro"/>
</dbReference>
<dbReference type="Gene3D" id="1.10.510.10">
    <property type="entry name" value="Transferase(Phosphotransferase) domain 1"/>
    <property type="match status" value="2"/>
</dbReference>
<name>A0A5J5C153_9ASTE</name>
<organism evidence="3 4">
    <name type="scientific">Nyssa sinensis</name>
    <dbReference type="NCBI Taxonomy" id="561372"/>
    <lineage>
        <taxon>Eukaryota</taxon>
        <taxon>Viridiplantae</taxon>
        <taxon>Streptophyta</taxon>
        <taxon>Embryophyta</taxon>
        <taxon>Tracheophyta</taxon>
        <taxon>Spermatophyta</taxon>
        <taxon>Magnoliopsida</taxon>
        <taxon>eudicotyledons</taxon>
        <taxon>Gunneridae</taxon>
        <taxon>Pentapetalae</taxon>
        <taxon>asterids</taxon>
        <taxon>Cornales</taxon>
        <taxon>Nyssaceae</taxon>
        <taxon>Nyssa</taxon>
    </lineage>
</organism>
<dbReference type="InterPro" id="IPR011009">
    <property type="entry name" value="Kinase-like_dom_sf"/>
</dbReference>
<proteinExistence type="predicted"/>
<reference evidence="3 4" key="1">
    <citation type="submission" date="2019-09" db="EMBL/GenBank/DDBJ databases">
        <title>A chromosome-level genome assembly of the Chinese tupelo Nyssa sinensis.</title>
        <authorList>
            <person name="Yang X."/>
            <person name="Kang M."/>
            <person name="Yang Y."/>
            <person name="Xiong H."/>
            <person name="Wang M."/>
            <person name="Zhang Z."/>
            <person name="Wang Z."/>
            <person name="Wu H."/>
            <person name="Ma T."/>
            <person name="Liu J."/>
            <person name="Xi Z."/>
        </authorList>
    </citation>
    <scope>NUCLEOTIDE SEQUENCE [LARGE SCALE GENOMIC DNA]</scope>
    <source>
        <strain evidence="3">J267</strain>
        <tissue evidence="3">Leaf</tissue>
    </source>
</reference>
<dbReference type="InterPro" id="IPR000719">
    <property type="entry name" value="Prot_kinase_dom"/>
</dbReference>
<dbReference type="Pfam" id="PF07714">
    <property type="entry name" value="PK_Tyr_Ser-Thr"/>
    <property type="match status" value="1"/>
</dbReference>
<evidence type="ECO:0000313" key="3">
    <source>
        <dbReference type="EMBL" id="KAA8548636.1"/>
    </source>
</evidence>
<protein>
    <recommendedName>
        <fullName evidence="2">Protein kinase domain-containing protein</fullName>
    </recommendedName>
</protein>
<dbReference type="Pfam" id="PF00069">
    <property type="entry name" value="Pkinase"/>
    <property type="match status" value="1"/>
</dbReference>
<dbReference type="Proteomes" id="UP000325577">
    <property type="component" value="Linkage Group LG0"/>
</dbReference>